<accession>A0A645HW12</accession>
<comment type="caution">
    <text evidence="2">The sequence shown here is derived from an EMBL/GenBank/DDBJ whole genome shotgun (WGS) entry which is preliminary data.</text>
</comment>
<sequence length="203" mass="21740">MTEFIGAEDILRRQCKNEEVGSQLMELVAMTEHFMARVGHSDIADISPGNIAGGLSTIEEKSLGCIRKGGTRPIVEVVGHGIRPQQKGLVVMDAPGHDVESMVAMAAGGANLIFFTTGRGTPTGCPGIPVIKVSSNSQAFANMRDNIDFNAGLVIDGDKSISELGEDLFNYAVTVANGEETASERLRCREFAIRRRGVDAYII</sequence>
<feature type="domain" description="D-galactarate/Altronate dehydratase C-terminal" evidence="1">
    <location>
        <begin position="2"/>
        <end position="198"/>
    </location>
</feature>
<dbReference type="EC" id="4.2.1.7" evidence="2"/>
<proteinExistence type="predicted"/>
<evidence type="ECO:0000259" key="1">
    <source>
        <dbReference type="Pfam" id="PF20629"/>
    </source>
</evidence>
<keyword evidence="2" id="KW-0456">Lyase</keyword>
<dbReference type="AlphaFoldDB" id="A0A645HW12"/>
<reference evidence="2" key="1">
    <citation type="submission" date="2019-08" db="EMBL/GenBank/DDBJ databases">
        <authorList>
            <person name="Kucharzyk K."/>
            <person name="Murdoch R.W."/>
            <person name="Higgins S."/>
            <person name="Loffler F."/>
        </authorList>
    </citation>
    <scope>NUCLEOTIDE SEQUENCE</scope>
</reference>
<name>A0A645HW12_9ZZZZ</name>
<dbReference type="GO" id="GO:0008789">
    <property type="term" value="F:altronate dehydratase activity"/>
    <property type="evidence" value="ECO:0007669"/>
    <property type="project" value="UniProtKB-EC"/>
</dbReference>
<organism evidence="2">
    <name type="scientific">bioreactor metagenome</name>
    <dbReference type="NCBI Taxonomy" id="1076179"/>
    <lineage>
        <taxon>unclassified sequences</taxon>
        <taxon>metagenomes</taxon>
        <taxon>ecological metagenomes</taxon>
    </lineage>
</organism>
<protein>
    <submittedName>
        <fullName evidence="2">Altronate dehydratase</fullName>
        <ecNumber evidence="2">4.2.1.7</ecNumber>
    </submittedName>
</protein>
<dbReference type="GO" id="GO:0019698">
    <property type="term" value="P:D-galacturonate catabolic process"/>
    <property type="evidence" value="ECO:0007669"/>
    <property type="project" value="TreeGrafter"/>
</dbReference>
<dbReference type="PANTHER" id="PTHR30536">
    <property type="entry name" value="ALTRONATE/GALACTARATE DEHYDRATASE"/>
    <property type="match status" value="1"/>
</dbReference>
<dbReference type="InterPro" id="IPR048332">
    <property type="entry name" value="GD_AH_C"/>
</dbReference>
<dbReference type="PANTHER" id="PTHR30536:SF5">
    <property type="entry name" value="ALTRONATE DEHYDRATASE"/>
    <property type="match status" value="1"/>
</dbReference>
<dbReference type="Pfam" id="PF20629">
    <property type="entry name" value="GD_AH_C"/>
    <property type="match status" value="1"/>
</dbReference>
<gene>
    <name evidence="2" type="primary">uxaA_26</name>
    <name evidence="2" type="ORF">SDC9_190767</name>
</gene>
<dbReference type="EMBL" id="VSSQ01101466">
    <property type="protein sequence ID" value="MPN43208.1"/>
    <property type="molecule type" value="Genomic_DNA"/>
</dbReference>
<evidence type="ECO:0000313" key="2">
    <source>
        <dbReference type="EMBL" id="MPN43208.1"/>
    </source>
</evidence>
<dbReference type="InterPro" id="IPR052172">
    <property type="entry name" value="UxaA_altronate/galactarate_dh"/>
</dbReference>